<proteinExistence type="predicted"/>
<sequence>MRLDTPPAAATRRDTTATRRDNRRLLGVTAPLLGVTPPLLGVTRGAAVGQGMSRRRRIPV</sequence>
<evidence type="ECO:0000313" key="2">
    <source>
        <dbReference type="EMBL" id="CBI02965.1"/>
    </source>
</evidence>
<accession>E6Q6Z0</accession>
<name>E6Q6Z0_9ZZZZ</name>
<reference evidence="2" key="1">
    <citation type="submission" date="2009-10" db="EMBL/GenBank/DDBJ databases">
        <title>Diversity of trophic interactions inside an arsenic-rich microbial ecosystem.</title>
        <authorList>
            <person name="Bertin P.N."/>
            <person name="Heinrich-Salmeron A."/>
            <person name="Pelletier E."/>
            <person name="Goulhen-Chollet F."/>
            <person name="Arsene-Ploetze F."/>
            <person name="Gallien S."/>
            <person name="Calteau A."/>
            <person name="Vallenet D."/>
            <person name="Casiot C."/>
            <person name="Chane-Woon-Ming B."/>
            <person name="Giloteaux L."/>
            <person name="Barakat M."/>
            <person name="Bonnefoy V."/>
            <person name="Bruneel O."/>
            <person name="Chandler M."/>
            <person name="Cleiss J."/>
            <person name="Duran R."/>
            <person name="Elbaz-Poulichet F."/>
            <person name="Fonknechten N."/>
            <person name="Lauga B."/>
            <person name="Mornico D."/>
            <person name="Ortet P."/>
            <person name="Schaeffer C."/>
            <person name="Siguier P."/>
            <person name="Alexander Thil Smith A."/>
            <person name="Van Dorsselaer A."/>
            <person name="Weissenbach J."/>
            <person name="Medigue C."/>
            <person name="Le Paslier D."/>
        </authorList>
    </citation>
    <scope>NUCLEOTIDE SEQUENCE</scope>
</reference>
<feature type="compositionally biased region" description="Basic and acidic residues" evidence="1">
    <location>
        <begin position="11"/>
        <end position="21"/>
    </location>
</feature>
<dbReference type="AlphaFoldDB" id="E6Q6Z0"/>
<feature type="compositionally biased region" description="Low complexity" evidence="1">
    <location>
        <begin position="1"/>
        <end position="10"/>
    </location>
</feature>
<evidence type="ECO:0000256" key="1">
    <source>
        <dbReference type="SAM" id="MobiDB-lite"/>
    </source>
</evidence>
<gene>
    <name evidence="2" type="ORF">CARN4_1307</name>
</gene>
<comment type="caution">
    <text evidence="2">The sequence shown here is derived from an EMBL/GenBank/DDBJ whole genome shotgun (WGS) entry which is preliminary data.</text>
</comment>
<feature type="region of interest" description="Disordered" evidence="1">
    <location>
        <begin position="1"/>
        <end position="21"/>
    </location>
</feature>
<protein>
    <submittedName>
        <fullName evidence="2">Uncharacterized protein</fullName>
    </submittedName>
</protein>
<dbReference type="EMBL" id="CABO01000046">
    <property type="protein sequence ID" value="CBI02965.1"/>
    <property type="molecule type" value="Genomic_DNA"/>
</dbReference>
<organism evidence="2">
    <name type="scientific">mine drainage metagenome</name>
    <dbReference type="NCBI Taxonomy" id="410659"/>
    <lineage>
        <taxon>unclassified sequences</taxon>
        <taxon>metagenomes</taxon>
        <taxon>ecological metagenomes</taxon>
    </lineage>
</organism>